<organism evidence="1 2">
    <name type="scientific">Xanthomonas bromi</name>
    <dbReference type="NCBI Taxonomy" id="56449"/>
    <lineage>
        <taxon>Bacteria</taxon>
        <taxon>Pseudomonadati</taxon>
        <taxon>Pseudomonadota</taxon>
        <taxon>Gammaproteobacteria</taxon>
        <taxon>Lysobacterales</taxon>
        <taxon>Lysobacteraceae</taxon>
        <taxon>Xanthomonas</taxon>
    </lineage>
</organism>
<protein>
    <submittedName>
        <fullName evidence="1">Uncharacterized protein</fullName>
    </submittedName>
</protein>
<proteinExistence type="predicted"/>
<sequence>MAGVKGRAGVVVRLIAACEHQRRHPALVSRRGEMRQCTIWQPSIGMILCAASMRSMQARQLDPQTLCVQRQRGIASLTSPNFHAPAVT</sequence>
<reference evidence="1 2" key="1">
    <citation type="submission" date="2016-08" db="EMBL/GenBank/DDBJ databases">
        <title>Evolution of the type three secretion system and type three effector repertoires in Xanthomonas.</title>
        <authorList>
            <person name="Merda D."/>
            <person name="Briand M."/>
            <person name="Bosis E."/>
            <person name="Rousseau C."/>
            <person name="Portier P."/>
            <person name="Jacques M.-A."/>
            <person name="Fischer-Le Saux M."/>
        </authorList>
    </citation>
    <scope>NUCLEOTIDE SEQUENCE [LARGE SCALE GENOMIC DNA]</scope>
    <source>
        <strain evidence="1 2">CFBP1976</strain>
    </source>
</reference>
<dbReference type="EMBL" id="MDCE01000004">
    <property type="protein sequence ID" value="PPV08349.1"/>
    <property type="molecule type" value="Genomic_DNA"/>
</dbReference>
<comment type="caution">
    <text evidence="1">The sequence shown here is derived from an EMBL/GenBank/DDBJ whole genome shotgun (WGS) entry which is preliminary data.</text>
</comment>
<keyword evidence="2" id="KW-1185">Reference proteome</keyword>
<evidence type="ECO:0000313" key="2">
    <source>
        <dbReference type="Proteomes" id="UP000239710"/>
    </source>
</evidence>
<dbReference type="Proteomes" id="UP000239710">
    <property type="component" value="Unassembled WGS sequence"/>
</dbReference>
<gene>
    <name evidence="1" type="ORF">XbrCFBP1976_03850</name>
</gene>
<accession>A0ABX5BVQ5</accession>
<evidence type="ECO:0000313" key="1">
    <source>
        <dbReference type="EMBL" id="PPV08349.1"/>
    </source>
</evidence>
<name>A0ABX5BVQ5_9XANT</name>